<feature type="transmembrane region" description="Helical" evidence="8">
    <location>
        <begin position="219"/>
        <end position="240"/>
    </location>
</feature>
<reference evidence="9 10" key="1">
    <citation type="submission" date="2022-12" db="EMBL/GenBank/DDBJ databases">
        <title>Draft genome sequence of Paenibacillus sp. dW9.</title>
        <authorList>
            <person name="Choi E.-W."/>
            <person name="Kim D.-U."/>
        </authorList>
    </citation>
    <scope>NUCLEOTIDE SEQUENCE [LARGE SCALE GENOMIC DNA]</scope>
    <source>
        <strain evidence="10">dW9</strain>
    </source>
</reference>
<feature type="transmembrane region" description="Helical" evidence="8">
    <location>
        <begin position="333"/>
        <end position="354"/>
    </location>
</feature>
<accession>A0ABT4Q3J1</accession>
<comment type="similarity">
    <text evidence="2">Belongs to the amino acid-polyamine-organocation (APC) superfamily. Spore germination protein (SGP) (TC 2.A.3.9) family.</text>
</comment>
<evidence type="ECO:0000256" key="8">
    <source>
        <dbReference type="SAM" id="Phobius"/>
    </source>
</evidence>
<evidence type="ECO:0000313" key="9">
    <source>
        <dbReference type="EMBL" id="MCZ8511444.1"/>
    </source>
</evidence>
<evidence type="ECO:0000256" key="1">
    <source>
        <dbReference type="ARBA" id="ARBA00004141"/>
    </source>
</evidence>
<gene>
    <name evidence="9" type="ORF">O9H85_03125</name>
</gene>
<feature type="transmembrane region" description="Helical" evidence="8">
    <location>
        <begin position="85"/>
        <end position="111"/>
    </location>
</feature>
<dbReference type="InterPro" id="IPR004761">
    <property type="entry name" value="Spore_GerAB"/>
</dbReference>
<feature type="transmembrane region" description="Helical" evidence="8">
    <location>
        <begin position="272"/>
        <end position="293"/>
    </location>
</feature>
<comment type="caution">
    <text evidence="9">The sequence shown here is derived from an EMBL/GenBank/DDBJ whole genome shotgun (WGS) entry which is preliminary data.</text>
</comment>
<feature type="transmembrane region" description="Helical" evidence="8">
    <location>
        <begin position="117"/>
        <end position="136"/>
    </location>
</feature>
<dbReference type="Gene3D" id="1.20.1740.10">
    <property type="entry name" value="Amino acid/polyamine transporter I"/>
    <property type="match status" value="1"/>
</dbReference>
<feature type="transmembrane region" description="Helical" evidence="8">
    <location>
        <begin position="185"/>
        <end position="207"/>
    </location>
</feature>
<feature type="transmembrane region" description="Helical" evidence="8">
    <location>
        <begin position="42"/>
        <end position="64"/>
    </location>
</feature>
<keyword evidence="3" id="KW-0813">Transport</keyword>
<dbReference type="NCBIfam" id="TIGR00912">
    <property type="entry name" value="2A0309"/>
    <property type="match status" value="1"/>
</dbReference>
<evidence type="ECO:0000313" key="10">
    <source>
        <dbReference type="Proteomes" id="UP001527882"/>
    </source>
</evidence>
<protein>
    <submittedName>
        <fullName evidence="9">GerAB/ArcD/ProY family transporter</fullName>
    </submittedName>
</protein>
<dbReference type="Proteomes" id="UP001527882">
    <property type="component" value="Unassembled WGS sequence"/>
</dbReference>
<dbReference type="EMBL" id="JAQAGZ010000002">
    <property type="protein sequence ID" value="MCZ8511444.1"/>
    <property type="molecule type" value="Genomic_DNA"/>
</dbReference>
<evidence type="ECO:0000256" key="6">
    <source>
        <dbReference type="ARBA" id="ARBA00022989"/>
    </source>
</evidence>
<keyword evidence="6 8" id="KW-1133">Transmembrane helix</keyword>
<evidence type="ECO:0000256" key="4">
    <source>
        <dbReference type="ARBA" id="ARBA00022544"/>
    </source>
</evidence>
<feature type="transmembrane region" description="Helical" evidence="8">
    <location>
        <begin position="12"/>
        <end position="30"/>
    </location>
</feature>
<evidence type="ECO:0000256" key="2">
    <source>
        <dbReference type="ARBA" id="ARBA00007998"/>
    </source>
</evidence>
<dbReference type="PANTHER" id="PTHR34975:SF2">
    <property type="entry name" value="SPORE GERMINATION PROTEIN A2"/>
    <property type="match status" value="1"/>
</dbReference>
<dbReference type="Pfam" id="PF03845">
    <property type="entry name" value="Spore_permease"/>
    <property type="match status" value="1"/>
</dbReference>
<name>A0ABT4Q3J1_9BACL</name>
<keyword evidence="7 8" id="KW-0472">Membrane</keyword>
<organism evidence="9 10">
    <name type="scientific">Paenibacillus gyeongsangnamensis</name>
    <dbReference type="NCBI Taxonomy" id="3388067"/>
    <lineage>
        <taxon>Bacteria</taxon>
        <taxon>Bacillati</taxon>
        <taxon>Bacillota</taxon>
        <taxon>Bacilli</taxon>
        <taxon>Bacillales</taxon>
        <taxon>Paenibacillaceae</taxon>
        <taxon>Paenibacillus</taxon>
    </lineage>
</organism>
<feature type="transmembrane region" description="Helical" evidence="8">
    <location>
        <begin position="148"/>
        <end position="165"/>
    </location>
</feature>
<keyword evidence="4" id="KW-0309">Germination</keyword>
<proteinExistence type="inferred from homology"/>
<evidence type="ECO:0000256" key="7">
    <source>
        <dbReference type="ARBA" id="ARBA00023136"/>
    </source>
</evidence>
<dbReference type="PANTHER" id="PTHR34975">
    <property type="entry name" value="SPORE GERMINATION PROTEIN A2"/>
    <property type="match status" value="1"/>
</dbReference>
<comment type="subcellular location">
    <subcellularLocation>
        <location evidence="1">Membrane</location>
        <topology evidence="1">Multi-pass membrane protein</topology>
    </subcellularLocation>
</comment>
<sequence length="367" mass="42127">MNKYNVKQISLFQFIFIIHGAQLTIGNLSLPRRLGETAGTDGWISVILGWVLAMISSFFMIRVMRRHPEDTLFDLALRYLGKWGGMGVAILVLLYYSFAGFAAFFSLLFIIKSWLLLATPTYMVAGLFLIPGYIVIKNGIAMLGRFNEVIFLISIVLPLLLLLVLKEVHFYQLLPVLKEGWGPVIHGVTPTLLCFLGFETAFILYPFLNQKEQAMKGIFIANTLSLIVLLEVTLLTSAYFSPEEIVRYQLPVVSLMKSVQINFIERVDVLYLSAYIMVASVTWMTFMWSAVFGMGKLMPGISRRMHALFHTLLILFISFFYKPSFPESVNINYWWANFGYVIAYSLPPIIYLWMMMTVQYVRRRTRV</sequence>
<feature type="transmembrane region" description="Helical" evidence="8">
    <location>
        <begin position="305"/>
        <end position="321"/>
    </location>
</feature>
<keyword evidence="10" id="KW-1185">Reference proteome</keyword>
<keyword evidence="5 8" id="KW-0812">Transmembrane</keyword>
<dbReference type="RefSeq" id="WP_269879839.1">
    <property type="nucleotide sequence ID" value="NZ_JAQAGZ010000002.1"/>
</dbReference>
<evidence type="ECO:0000256" key="3">
    <source>
        <dbReference type="ARBA" id="ARBA00022448"/>
    </source>
</evidence>
<evidence type="ECO:0000256" key="5">
    <source>
        <dbReference type="ARBA" id="ARBA00022692"/>
    </source>
</evidence>